<comment type="pathway">
    <text evidence="4">Protein modification; protein glycosylation.</text>
</comment>
<evidence type="ECO:0000256" key="17">
    <source>
        <dbReference type="ARBA" id="ARBA00023180"/>
    </source>
</evidence>
<evidence type="ECO:0000256" key="19">
    <source>
        <dbReference type="ARBA" id="ARBA00069568"/>
    </source>
</evidence>
<dbReference type="InterPro" id="IPR029044">
    <property type="entry name" value="Nucleotide-diphossugar_trans"/>
</dbReference>
<dbReference type="GO" id="GO:0000139">
    <property type="term" value="C:Golgi membrane"/>
    <property type="evidence" value="ECO:0007669"/>
    <property type="project" value="UniProtKB-SubCell"/>
</dbReference>
<evidence type="ECO:0000259" key="20">
    <source>
        <dbReference type="Pfam" id="PF03016"/>
    </source>
</evidence>
<feature type="domain" description="Glycosyl transferase 64" evidence="21">
    <location>
        <begin position="325"/>
        <end position="570"/>
    </location>
</feature>
<evidence type="ECO:0000313" key="22">
    <source>
        <dbReference type="EMBL" id="KAJ3666641.1"/>
    </source>
</evidence>
<dbReference type="PANTHER" id="PTHR48261:SF5">
    <property type="entry name" value="EXOSTOSIN GLYCOSYLTRANSFERASE 2"/>
    <property type="match status" value="1"/>
</dbReference>
<gene>
    <name evidence="22" type="ORF">Zmor_002076</name>
</gene>
<evidence type="ECO:0000256" key="13">
    <source>
        <dbReference type="ARBA" id="ARBA00022989"/>
    </source>
</evidence>
<dbReference type="GO" id="GO:0050508">
    <property type="term" value="F:glucuronosyl-N-acetylglucosaminyl-proteoglycan 4-alpha-N-acetylglucosaminyltransferase activity"/>
    <property type="evidence" value="ECO:0007669"/>
    <property type="project" value="UniProtKB-EC"/>
</dbReference>
<evidence type="ECO:0000256" key="8">
    <source>
        <dbReference type="ARBA" id="ARBA00022679"/>
    </source>
</evidence>
<dbReference type="GO" id="GO:0046872">
    <property type="term" value="F:metal ion binding"/>
    <property type="evidence" value="ECO:0007669"/>
    <property type="project" value="UniProtKB-KW"/>
</dbReference>
<comment type="subcellular location">
    <subcellularLocation>
        <location evidence="3">Endoplasmic reticulum membrane</location>
        <topology evidence="3">Single-pass type II membrane protein</topology>
    </subcellularLocation>
    <subcellularLocation>
        <location evidence="2">Golgi apparatus membrane</location>
        <topology evidence="2">Single-pass type II membrane protein</topology>
    </subcellularLocation>
</comment>
<dbReference type="AlphaFoldDB" id="A0AA38J6V4"/>
<reference evidence="22" key="1">
    <citation type="journal article" date="2023" name="G3 (Bethesda)">
        <title>Whole genome assemblies of Zophobas morio and Tenebrio molitor.</title>
        <authorList>
            <person name="Kaur S."/>
            <person name="Stinson S.A."/>
            <person name="diCenzo G.C."/>
        </authorList>
    </citation>
    <scope>NUCLEOTIDE SEQUENCE</scope>
    <source>
        <strain evidence="22">QUZm001</strain>
    </source>
</reference>
<keyword evidence="9" id="KW-0812">Transmembrane</keyword>
<evidence type="ECO:0000256" key="1">
    <source>
        <dbReference type="ARBA" id="ARBA00001936"/>
    </source>
</evidence>
<comment type="similarity">
    <text evidence="5">Belongs to the glycosyltransferase 47 family.</text>
</comment>
<evidence type="ECO:0000256" key="2">
    <source>
        <dbReference type="ARBA" id="ARBA00004323"/>
    </source>
</evidence>
<dbReference type="EMBL" id="JALNTZ010000001">
    <property type="protein sequence ID" value="KAJ3666641.1"/>
    <property type="molecule type" value="Genomic_DNA"/>
</dbReference>
<evidence type="ECO:0000256" key="16">
    <source>
        <dbReference type="ARBA" id="ARBA00023157"/>
    </source>
</evidence>
<dbReference type="GO" id="GO:0015020">
    <property type="term" value="F:glucuronosyltransferase activity"/>
    <property type="evidence" value="ECO:0007669"/>
    <property type="project" value="UniProtKB-ARBA"/>
</dbReference>
<organism evidence="22 23">
    <name type="scientific">Zophobas morio</name>
    <dbReference type="NCBI Taxonomy" id="2755281"/>
    <lineage>
        <taxon>Eukaryota</taxon>
        <taxon>Metazoa</taxon>
        <taxon>Ecdysozoa</taxon>
        <taxon>Arthropoda</taxon>
        <taxon>Hexapoda</taxon>
        <taxon>Insecta</taxon>
        <taxon>Pterygota</taxon>
        <taxon>Neoptera</taxon>
        <taxon>Endopterygota</taxon>
        <taxon>Coleoptera</taxon>
        <taxon>Polyphaga</taxon>
        <taxon>Cucujiformia</taxon>
        <taxon>Tenebrionidae</taxon>
        <taxon>Zophobas</taxon>
    </lineage>
</organism>
<evidence type="ECO:0000256" key="5">
    <source>
        <dbReference type="ARBA" id="ARBA00010271"/>
    </source>
</evidence>
<evidence type="ECO:0000256" key="18">
    <source>
        <dbReference type="ARBA" id="ARBA00023211"/>
    </source>
</evidence>
<keyword evidence="10" id="KW-0479">Metal-binding</keyword>
<dbReference type="Gene3D" id="3.90.550.10">
    <property type="entry name" value="Spore Coat Polysaccharide Biosynthesis Protein SpsA, Chain A"/>
    <property type="match status" value="1"/>
</dbReference>
<evidence type="ECO:0000256" key="10">
    <source>
        <dbReference type="ARBA" id="ARBA00022723"/>
    </source>
</evidence>
<keyword evidence="11" id="KW-0256">Endoplasmic reticulum</keyword>
<dbReference type="InterPro" id="IPR015338">
    <property type="entry name" value="GT64_dom"/>
</dbReference>
<keyword evidence="23" id="KW-1185">Reference proteome</keyword>
<protein>
    <recommendedName>
        <fullName evidence="19">Exostosin-2</fullName>
        <ecNumber evidence="6">2.4.1.224</ecNumber>
    </recommendedName>
</protein>
<evidence type="ECO:0000256" key="9">
    <source>
        <dbReference type="ARBA" id="ARBA00022692"/>
    </source>
</evidence>
<dbReference type="PANTHER" id="PTHR48261">
    <property type="entry name" value="ACETYLGLUCOSAMINYLTRANSFERASE"/>
    <property type="match status" value="1"/>
</dbReference>
<keyword evidence="12" id="KW-0735">Signal-anchor</keyword>
<dbReference type="Pfam" id="PF03016">
    <property type="entry name" value="Exostosin_GT47"/>
    <property type="match status" value="1"/>
</dbReference>
<evidence type="ECO:0000256" key="7">
    <source>
        <dbReference type="ARBA" id="ARBA00022676"/>
    </source>
</evidence>
<evidence type="ECO:0000313" key="23">
    <source>
        <dbReference type="Proteomes" id="UP001168821"/>
    </source>
</evidence>
<comment type="cofactor">
    <cofactor evidence="1">
        <name>Mn(2+)</name>
        <dbReference type="ChEBI" id="CHEBI:29035"/>
    </cofactor>
</comment>
<dbReference type="Proteomes" id="UP001168821">
    <property type="component" value="Unassembled WGS sequence"/>
</dbReference>
<evidence type="ECO:0000256" key="11">
    <source>
        <dbReference type="ARBA" id="ARBA00022824"/>
    </source>
</evidence>
<keyword evidence="17" id="KW-0325">Glycoprotein</keyword>
<name>A0AA38J6V4_9CUCU</name>
<dbReference type="InterPro" id="IPR004263">
    <property type="entry name" value="Exostosin"/>
</dbReference>
<evidence type="ECO:0000256" key="3">
    <source>
        <dbReference type="ARBA" id="ARBA00004648"/>
    </source>
</evidence>
<keyword evidence="14" id="KW-0333">Golgi apparatus</keyword>
<dbReference type="InterPro" id="IPR040911">
    <property type="entry name" value="Exostosin_GT47"/>
</dbReference>
<dbReference type="SUPFAM" id="SSF53448">
    <property type="entry name" value="Nucleotide-diphospho-sugar transferases"/>
    <property type="match status" value="1"/>
</dbReference>
<keyword evidence="16" id="KW-1015">Disulfide bond</keyword>
<evidence type="ECO:0000256" key="15">
    <source>
        <dbReference type="ARBA" id="ARBA00023136"/>
    </source>
</evidence>
<keyword evidence="8" id="KW-0808">Transferase</keyword>
<evidence type="ECO:0000256" key="12">
    <source>
        <dbReference type="ARBA" id="ARBA00022968"/>
    </source>
</evidence>
<keyword evidence="13" id="KW-1133">Transmembrane helix</keyword>
<sequence>MQLCLYQSTNPVTKNSLALNRPITKQAFPCTRQRLTLWPAKLTVTVQVSRGFGSYVSTTPQTNYCCETGLVGLGDVVAFTSRGGAFYNTSGYSKSEKSNAVKGDFSMDRASSNPGEVTTLERGFDGSWLATSSQLHLYSNYWGVLQKLAYRNPDLLVVSACHNHNYTKRCKDNPEEKFNYPAVLQDSTFCLIFRGERIGQFALLEAMAADCIPVIVMDGAVLPFSNVIDWKRAAVFIMENYLHTLMDVLGKISPKRIRQMRETIRFLYNSYFSSIDKIALTTLDIIQDRVYPHWSRIYDDWNLKPEEKNTNPLFLPLTAPKSHGFTAVILTYDRVDSLFTLIDRLSRVPSLMKVLVVWNNQKKSPPLLSSFPQIQKPVKVIRTSANKLSNRFYPYNEIETEAILHIDDDIVMLTADEVEFGYEVWREFPDRIVGFPSRTHRWDNVTNTWTYESEWKNEISMVLTGAAFLHKYWSFLYTTAMPAGVRDWVDEHMNCEDIAMNFLVANVTNKPPIKVTPRKKFKCPECVNNEMLSADLGHMIERSQCVDRFAKAFNRMPLKSVEFRADPVLFKDPFPEKLKRFNDIGSL</sequence>
<dbReference type="GO" id="GO:0015012">
    <property type="term" value="P:heparan sulfate proteoglycan biosynthetic process"/>
    <property type="evidence" value="ECO:0007669"/>
    <property type="project" value="UniProtKB-ARBA"/>
</dbReference>
<dbReference type="EC" id="2.4.1.224" evidence="6"/>
<evidence type="ECO:0000259" key="21">
    <source>
        <dbReference type="Pfam" id="PF09258"/>
    </source>
</evidence>
<dbReference type="GO" id="GO:0005789">
    <property type="term" value="C:endoplasmic reticulum membrane"/>
    <property type="evidence" value="ECO:0007669"/>
    <property type="project" value="UniProtKB-SubCell"/>
</dbReference>
<accession>A0AA38J6V4</accession>
<keyword evidence="18" id="KW-0464">Manganese</keyword>
<evidence type="ECO:0000256" key="14">
    <source>
        <dbReference type="ARBA" id="ARBA00023034"/>
    </source>
</evidence>
<keyword evidence="15" id="KW-0472">Membrane</keyword>
<proteinExistence type="inferred from homology"/>
<feature type="domain" description="Exostosin GT47" evidence="20">
    <location>
        <begin position="157"/>
        <end position="251"/>
    </location>
</feature>
<evidence type="ECO:0000256" key="4">
    <source>
        <dbReference type="ARBA" id="ARBA00004922"/>
    </source>
</evidence>
<dbReference type="Pfam" id="PF09258">
    <property type="entry name" value="Glyco_transf_64"/>
    <property type="match status" value="1"/>
</dbReference>
<dbReference type="FunFam" id="3.90.550.10:FF:000035">
    <property type="entry name" value="Putative Exostosin-2"/>
    <property type="match status" value="1"/>
</dbReference>
<evidence type="ECO:0000256" key="6">
    <source>
        <dbReference type="ARBA" id="ARBA00012194"/>
    </source>
</evidence>
<comment type="caution">
    <text evidence="22">The sequence shown here is derived from an EMBL/GenBank/DDBJ whole genome shotgun (WGS) entry which is preliminary data.</text>
</comment>
<keyword evidence="7" id="KW-0328">Glycosyltransferase</keyword>